<evidence type="ECO:0000313" key="2">
    <source>
        <dbReference type="EMBL" id="KAG2092164.1"/>
    </source>
</evidence>
<feature type="region of interest" description="Disordered" evidence="1">
    <location>
        <begin position="336"/>
        <end position="475"/>
    </location>
</feature>
<evidence type="ECO:0000313" key="3">
    <source>
        <dbReference type="Proteomes" id="UP000823399"/>
    </source>
</evidence>
<protein>
    <submittedName>
        <fullName evidence="2">Uncharacterized protein</fullName>
    </submittedName>
</protein>
<dbReference type="InterPro" id="IPR046521">
    <property type="entry name" value="DUF6698"/>
</dbReference>
<feature type="compositionally biased region" description="Polar residues" evidence="1">
    <location>
        <begin position="387"/>
        <end position="412"/>
    </location>
</feature>
<feature type="compositionally biased region" description="Pro residues" evidence="1">
    <location>
        <begin position="413"/>
        <end position="449"/>
    </location>
</feature>
<gene>
    <name evidence="2" type="ORF">F5147DRAFT_822660</name>
</gene>
<feature type="compositionally biased region" description="Pro residues" evidence="1">
    <location>
        <begin position="460"/>
        <end position="475"/>
    </location>
</feature>
<dbReference type="GeneID" id="64706006"/>
<dbReference type="EMBL" id="JABBWM010000092">
    <property type="protein sequence ID" value="KAG2092164.1"/>
    <property type="molecule type" value="Genomic_DNA"/>
</dbReference>
<comment type="caution">
    <text evidence="2">The sequence shown here is derived from an EMBL/GenBank/DDBJ whole genome shotgun (WGS) entry which is preliminary data.</text>
</comment>
<reference evidence="2" key="1">
    <citation type="journal article" date="2020" name="New Phytol.">
        <title>Comparative genomics reveals dynamic genome evolution in host specialist ectomycorrhizal fungi.</title>
        <authorList>
            <person name="Lofgren L.A."/>
            <person name="Nguyen N.H."/>
            <person name="Vilgalys R."/>
            <person name="Ruytinx J."/>
            <person name="Liao H.L."/>
            <person name="Branco S."/>
            <person name="Kuo A."/>
            <person name="LaButti K."/>
            <person name="Lipzen A."/>
            <person name="Andreopoulos W."/>
            <person name="Pangilinan J."/>
            <person name="Riley R."/>
            <person name="Hundley H."/>
            <person name="Na H."/>
            <person name="Barry K."/>
            <person name="Grigoriev I.V."/>
            <person name="Stajich J.E."/>
            <person name="Kennedy P.G."/>
        </authorList>
    </citation>
    <scope>NUCLEOTIDE SEQUENCE</scope>
    <source>
        <strain evidence="2">FC423</strain>
    </source>
</reference>
<dbReference type="Pfam" id="PF20414">
    <property type="entry name" value="DUF6698"/>
    <property type="match status" value="1"/>
</dbReference>
<organism evidence="2 3">
    <name type="scientific">Suillus discolor</name>
    <dbReference type="NCBI Taxonomy" id="1912936"/>
    <lineage>
        <taxon>Eukaryota</taxon>
        <taxon>Fungi</taxon>
        <taxon>Dikarya</taxon>
        <taxon>Basidiomycota</taxon>
        <taxon>Agaricomycotina</taxon>
        <taxon>Agaricomycetes</taxon>
        <taxon>Agaricomycetidae</taxon>
        <taxon>Boletales</taxon>
        <taxon>Suillineae</taxon>
        <taxon>Suillaceae</taxon>
        <taxon>Suillus</taxon>
    </lineage>
</organism>
<dbReference type="AlphaFoldDB" id="A0A9P7JNC7"/>
<proteinExistence type="predicted"/>
<keyword evidence="3" id="KW-1185">Reference proteome</keyword>
<evidence type="ECO:0000256" key="1">
    <source>
        <dbReference type="SAM" id="MobiDB-lite"/>
    </source>
</evidence>
<sequence length="475" mass="52818">MPESTDQNNRSEDSFEALLWSLDDTSSTGRKQKKVNPLDPYLTAAQFFRLNYDLFANVFIILRDGILAEFEPEDADHDQEQDEETRANIHLFMTFAKSIPNFSGLIAKLEREPESLTSFLKSMESAVNAARCDDTGSLKHAGLQYMLDDPAKDRFDPPILKSHSKALRGWNHPQMARLLCPARDITEFDMDPQAYMDKVNAGEKKISAKQWPSMFYDMSLYDSKNKKKGFLRSRVVIQAWRHIFTGPMSALSKDNIGRLSKPGKGKMHHLAEPGIRNIMYAACQMYFTASNAESWTPVIGAMDFGDLYYRAIDIVHDNAEQQWVKDLMKFWKDETPGLADNHPSKHRRVAATSNCDTDDDMDNFFGDDTAAADQKDEENETRRLANNDESLTQAAAGSSCTLNQSNTGNPQNNAPPTPPHSSPGPAPPHSSPGPAPPRSSPGPAPPRSSPAPVQREPSPLSKPPASPPPAGRKMK</sequence>
<dbReference type="RefSeq" id="XP_041286797.1">
    <property type="nucleotide sequence ID" value="XM_041443747.1"/>
</dbReference>
<dbReference type="OrthoDB" id="2675584at2759"/>
<accession>A0A9P7JNC7</accession>
<dbReference type="Proteomes" id="UP000823399">
    <property type="component" value="Unassembled WGS sequence"/>
</dbReference>
<name>A0A9P7JNC7_9AGAM</name>